<organism evidence="9 10">
    <name type="scientific">Chironomus riparius</name>
    <dbReference type="NCBI Taxonomy" id="315576"/>
    <lineage>
        <taxon>Eukaryota</taxon>
        <taxon>Metazoa</taxon>
        <taxon>Ecdysozoa</taxon>
        <taxon>Arthropoda</taxon>
        <taxon>Hexapoda</taxon>
        <taxon>Insecta</taxon>
        <taxon>Pterygota</taxon>
        <taxon>Neoptera</taxon>
        <taxon>Endopterygota</taxon>
        <taxon>Diptera</taxon>
        <taxon>Nematocera</taxon>
        <taxon>Chironomoidea</taxon>
        <taxon>Chironomidae</taxon>
        <taxon>Chironominae</taxon>
        <taxon>Chironomus</taxon>
    </lineage>
</organism>
<dbReference type="InterPro" id="IPR012292">
    <property type="entry name" value="Globin/Proto"/>
</dbReference>
<dbReference type="InterPro" id="IPR009050">
    <property type="entry name" value="Globin-like_sf"/>
</dbReference>
<dbReference type="PRINTS" id="PR00611">
    <property type="entry name" value="ERYTHCRUORIN"/>
</dbReference>
<evidence type="ECO:0000256" key="2">
    <source>
        <dbReference type="ARBA" id="ARBA00022617"/>
    </source>
</evidence>
<evidence type="ECO:0000256" key="6">
    <source>
        <dbReference type="RuleBase" id="RU000356"/>
    </source>
</evidence>
<dbReference type="Pfam" id="PF00042">
    <property type="entry name" value="Globin"/>
    <property type="match status" value="1"/>
</dbReference>
<feature type="chain" id="PRO_5040365058" description="Globin domain-containing protein" evidence="7">
    <location>
        <begin position="16"/>
        <end position="151"/>
    </location>
</feature>
<dbReference type="GO" id="GO:0005344">
    <property type="term" value="F:oxygen carrier activity"/>
    <property type="evidence" value="ECO:0007669"/>
    <property type="project" value="UniProtKB-KW"/>
</dbReference>
<evidence type="ECO:0000256" key="1">
    <source>
        <dbReference type="ARBA" id="ARBA00022448"/>
    </source>
</evidence>
<keyword evidence="1 6" id="KW-0813">Transport</keyword>
<keyword evidence="2 6" id="KW-0349">Heme</keyword>
<reference evidence="9" key="1">
    <citation type="submission" date="2022-01" db="EMBL/GenBank/DDBJ databases">
        <authorList>
            <person name="King R."/>
        </authorList>
    </citation>
    <scope>NUCLEOTIDE SEQUENCE</scope>
</reference>
<evidence type="ECO:0000313" key="10">
    <source>
        <dbReference type="Proteomes" id="UP001153620"/>
    </source>
</evidence>
<dbReference type="GO" id="GO:0046872">
    <property type="term" value="F:metal ion binding"/>
    <property type="evidence" value="ECO:0007669"/>
    <property type="project" value="UniProtKB-KW"/>
</dbReference>
<comment type="similarity">
    <text evidence="6">Belongs to the globin family.</text>
</comment>
<keyword evidence="4" id="KW-0479">Metal-binding</keyword>
<dbReference type="SUPFAM" id="SSF46458">
    <property type="entry name" value="Globin-like"/>
    <property type="match status" value="1"/>
</dbReference>
<dbReference type="Proteomes" id="UP001153620">
    <property type="component" value="Chromosome 3"/>
</dbReference>
<evidence type="ECO:0000256" key="3">
    <source>
        <dbReference type="ARBA" id="ARBA00022621"/>
    </source>
</evidence>
<dbReference type="Gene3D" id="1.10.490.10">
    <property type="entry name" value="Globins"/>
    <property type="match status" value="1"/>
</dbReference>
<dbReference type="CDD" id="cd01040">
    <property type="entry name" value="Mb-like"/>
    <property type="match status" value="1"/>
</dbReference>
<dbReference type="OrthoDB" id="436496at2759"/>
<evidence type="ECO:0000256" key="5">
    <source>
        <dbReference type="ARBA" id="ARBA00023004"/>
    </source>
</evidence>
<evidence type="ECO:0000259" key="8">
    <source>
        <dbReference type="PROSITE" id="PS01033"/>
    </source>
</evidence>
<accession>A0A9N9S017</accession>
<reference evidence="9" key="2">
    <citation type="submission" date="2022-10" db="EMBL/GenBank/DDBJ databases">
        <authorList>
            <consortium name="ENA_rothamsted_submissions"/>
            <consortium name="culmorum"/>
            <person name="King R."/>
        </authorList>
    </citation>
    <scope>NUCLEOTIDE SEQUENCE</scope>
</reference>
<dbReference type="GO" id="GO:0020037">
    <property type="term" value="F:heme binding"/>
    <property type="evidence" value="ECO:0007669"/>
    <property type="project" value="InterPro"/>
</dbReference>
<proteinExistence type="inferred from homology"/>
<evidence type="ECO:0000256" key="4">
    <source>
        <dbReference type="ARBA" id="ARBA00022723"/>
    </source>
</evidence>
<gene>
    <name evidence="9" type="ORF">CHIRRI_LOCUS9161</name>
</gene>
<sequence>MKFLILALCFAAASALTADQISTVQSSFAGVKGDAVGILYAVFKADPSIQAKFTQFAGKDLDSIKGSADFSAHANKIVGFFSKIIGDLPNIDGDVTTFVASHTPRGVTHDQLNNFRAGFVSYMKAHTDFAGAEAAWGATLDAFFGMVFAKM</sequence>
<dbReference type="GO" id="GO:0005833">
    <property type="term" value="C:hemoglobin complex"/>
    <property type="evidence" value="ECO:0007669"/>
    <property type="project" value="InterPro"/>
</dbReference>
<dbReference type="EMBL" id="OU895879">
    <property type="protein sequence ID" value="CAG9806301.1"/>
    <property type="molecule type" value="Genomic_DNA"/>
</dbReference>
<keyword evidence="3 6" id="KW-0561">Oxygen transport</keyword>
<dbReference type="InterPro" id="IPR002336">
    <property type="entry name" value="Erythrocruorin"/>
</dbReference>
<keyword evidence="10" id="KW-1185">Reference proteome</keyword>
<name>A0A9N9S017_9DIPT</name>
<evidence type="ECO:0000313" key="9">
    <source>
        <dbReference type="EMBL" id="CAG9806301.1"/>
    </source>
</evidence>
<feature type="signal peptide" evidence="7">
    <location>
        <begin position="1"/>
        <end position="15"/>
    </location>
</feature>
<evidence type="ECO:0000256" key="7">
    <source>
        <dbReference type="SAM" id="SignalP"/>
    </source>
</evidence>
<feature type="domain" description="Globin" evidence="8">
    <location>
        <begin position="15"/>
        <end position="151"/>
    </location>
</feature>
<dbReference type="PROSITE" id="PS01033">
    <property type="entry name" value="GLOBIN"/>
    <property type="match status" value="1"/>
</dbReference>
<dbReference type="AlphaFoldDB" id="A0A9N9S017"/>
<keyword evidence="7" id="KW-0732">Signal</keyword>
<dbReference type="GO" id="GO:0005576">
    <property type="term" value="C:extracellular region"/>
    <property type="evidence" value="ECO:0007669"/>
    <property type="project" value="InterPro"/>
</dbReference>
<dbReference type="InterPro" id="IPR000971">
    <property type="entry name" value="Globin"/>
</dbReference>
<keyword evidence="5" id="KW-0408">Iron</keyword>
<dbReference type="GO" id="GO:0019825">
    <property type="term" value="F:oxygen binding"/>
    <property type="evidence" value="ECO:0007669"/>
    <property type="project" value="InterPro"/>
</dbReference>
<dbReference type="InterPro" id="IPR044399">
    <property type="entry name" value="Mb-like_M"/>
</dbReference>
<protein>
    <recommendedName>
        <fullName evidence="8">Globin domain-containing protein</fullName>
    </recommendedName>
</protein>